<dbReference type="EMBL" id="ML976728">
    <property type="protein sequence ID" value="KAF1967739.1"/>
    <property type="molecule type" value="Genomic_DNA"/>
</dbReference>
<dbReference type="AlphaFoldDB" id="A0A6A5UUW3"/>
<organism evidence="1 2">
    <name type="scientific">Bimuria novae-zelandiae CBS 107.79</name>
    <dbReference type="NCBI Taxonomy" id="1447943"/>
    <lineage>
        <taxon>Eukaryota</taxon>
        <taxon>Fungi</taxon>
        <taxon>Dikarya</taxon>
        <taxon>Ascomycota</taxon>
        <taxon>Pezizomycotina</taxon>
        <taxon>Dothideomycetes</taxon>
        <taxon>Pleosporomycetidae</taxon>
        <taxon>Pleosporales</taxon>
        <taxon>Massarineae</taxon>
        <taxon>Didymosphaeriaceae</taxon>
        <taxon>Bimuria</taxon>
    </lineage>
</organism>
<gene>
    <name evidence="1" type="ORF">BU23DRAFT_283577</name>
</gene>
<evidence type="ECO:0000313" key="2">
    <source>
        <dbReference type="Proteomes" id="UP000800036"/>
    </source>
</evidence>
<evidence type="ECO:0000313" key="1">
    <source>
        <dbReference type="EMBL" id="KAF1967739.1"/>
    </source>
</evidence>
<reference evidence="1" key="1">
    <citation type="journal article" date="2020" name="Stud. Mycol.">
        <title>101 Dothideomycetes genomes: a test case for predicting lifestyles and emergence of pathogens.</title>
        <authorList>
            <person name="Haridas S."/>
            <person name="Albert R."/>
            <person name="Binder M."/>
            <person name="Bloem J."/>
            <person name="Labutti K."/>
            <person name="Salamov A."/>
            <person name="Andreopoulos B."/>
            <person name="Baker S."/>
            <person name="Barry K."/>
            <person name="Bills G."/>
            <person name="Bluhm B."/>
            <person name="Cannon C."/>
            <person name="Castanera R."/>
            <person name="Culley D."/>
            <person name="Daum C."/>
            <person name="Ezra D."/>
            <person name="Gonzalez J."/>
            <person name="Henrissat B."/>
            <person name="Kuo A."/>
            <person name="Liang C."/>
            <person name="Lipzen A."/>
            <person name="Lutzoni F."/>
            <person name="Magnuson J."/>
            <person name="Mondo S."/>
            <person name="Nolan M."/>
            <person name="Ohm R."/>
            <person name="Pangilinan J."/>
            <person name="Park H.-J."/>
            <person name="Ramirez L."/>
            <person name="Alfaro M."/>
            <person name="Sun H."/>
            <person name="Tritt A."/>
            <person name="Yoshinaga Y."/>
            <person name="Zwiers L.-H."/>
            <person name="Turgeon B."/>
            <person name="Goodwin S."/>
            <person name="Spatafora J."/>
            <person name="Crous P."/>
            <person name="Grigoriev I."/>
        </authorList>
    </citation>
    <scope>NUCLEOTIDE SEQUENCE</scope>
    <source>
        <strain evidence="1">CBS 107.79</strain>
    </source>
</reference>
<protein>
    <submittedName>
        <fullName evidence="1">Uncharacterized protein</fullName>
    </submittedName>
</protein>
<accession>A0A6A5UUW3</accession>
<keyword evidence="2" id="KW-1185">Reference proteome</keyword>
<dbReference type="Proteomes" id="UP000800036">
    <property type="component" value="Unassembled WGS sequence"/>
</dbReference>
<sequence>MSLCKRVGGRLGLWIRSSSGPTRILPSFLSSWPLLMMILRVSPSFLGAEKAMAISRVDALIVRSARRTTPRSRLREHRSLSILKKCDCGRTTREIRWEIKSLLGSCQERVRNMFIW</sequence>
<name>A0A6A5UUW3_9PLEO</name>
<proteinExistence type="predicted"/>